<dbReference type="STRING" id="312017.Q22P61"/>
<dbReference type="eggNOG" id="KOG0266">
    <property type="taxonomic scope" value="Eukaryota"/>
</dbReference>
<dbReference type="CDD" id="cd00200">
    <property type="entry name" value="WD40"/>
    <property type="match status" value="1"/>
</dbReference>
<dbReference type="PROSITE" id="PS50082">
    <property type="entry name" value="WD_REPEATS_2"/>
    <property type="match status" value="3"/>
</dbReference>
<dbReference type="SMART" id="SM00320">
    <property type="entry name" value="WD40"/>
    <property type="match status" value="6"/>
</dbReference>
<dbReference type="GeneID" id="7835003"/>
<keyword evidence="1 4" id="KW-0853">WD repeat</keyword>
<evidence type="ECO:0000313" key="7">
    <source>
        <dbReference type="Proteomes" id="UP000009168"/>
    </source>
</evidence>
<dbReference type="GO" id="GO:0000398">
    <property type="term" value="P:mRNA splicing, via spliceosome"/>
    <property type="evidence" value="ECO:0007669"/>
    <property type="project" value="TreeGrafter"/>
</dbReference>
<dbReference type="AlphaFoldDB" id="Q22P61"/>
<name>Q22P61_TETTS</name>
<feature type="repeat" description="WD" evidence="4">
    <location>
        <begin position="124"/>
        <end position="159"/>
    </location>
</feature>
<evidence type="ECO:0000256" key="1">
    <source>
        <dbReference type="ARBA" id="ARBA00022574"/>
    </source>
</evidence>
<dbReference type="KEGG" id="tet:TTHERM_00414250"/>
<protein>
    <submittedName>
        <fullName evidence="6">WD domain, G-beta repeat protein</fullName>
    </submittedName>
</protein>
<dbReference type="InterPro" id="IPR051980">
    <property type="entry name" value="WD_repeat_MORG1"/>
</dbReference>
<organism evidence="6 7">
    <name type="scientific">Tetrahymena thermophila (strain SB210)</name>
    <dbReference type="NCBI Taxonomy" id="312017"/>
    <lineage>
        <taxon>Eukaryota</taxon>
        <taxon>Sar</taxon>
        <taxon>Alveolata</taxon>
        <taxon>Ciliophora</taxon>
        <taxon>Intramacronucleata</taxon>
        <taxon>Oligohymenophorea</taxon>
        <taxon>Hymenostomatida</taxon>
        <taxon>Tetrahymenina</taxon>
        <taxon>Tetrahymenidae</taxon>
        <taxon>Tetrahymena</taxon>
    </lineage>
</organism>
<dbReference type="InterPro" id="IPR036322">
    <property type="entry name" value="WD40_repeat_dom_sf"/>
</dbReference>
<dbReference type="SUPFAM" id="SSF50978">
    <property type="entry name" value="WD40 repeat-like"/>
    <property type="match status" value="1"/>
</dbReference>
<dbReference type="PANTHER" id="PTHR22842">
    <property type="entry name" value="WD40 REPEAT PROTEIN"/>
    <property type="match status" value="1"/>
</dbReference>
<evidence type="ECO:0000313" key="6">
    <source>
        <dbReference type="EMBL" id="EAR86950.2"/>
    </source>
</evidence>
<reference evidence="7" key="1">
    <citation type="journal article" date="2006" name="PLoS Biol.">
        <title>Macronuclear genome sequence of the ciliate Tetrahymena thermophila, a model eukaryote.</title>
        <authorList>
            <person name="Eisen J.A."/>
            <person name="Coyne R.S."/>
            <person name="Wu M."/>
            <person name="Wu D."/>
            <person name="Thiagarajan M."/>
            <person name="Wortman J.R."/>
            <person name="Badger J.H."/>
            <person name="Ren Q."/>
            <person name="Amedeo P."/>
            <person name="Jones K.M."/>
            <person name="Tallon L.J."/>
            <person name="Delcher A.L."/>
            <person name="Salzberg S.L."/>
            <person name="Silva J.C."/>
            <person name="Haas B.J."/>
            <person name="Majoros W.H."/>
            <person name="Farzad M."/>
            <person name="Carlton J.M."/>
            <person name="Smith R.K. Jr."/>
            <person name="Garg J."/>
            <person name="Pearlman R.E."/>
            <person name="Karrer K.M."/>
            <person name="Sun L."/>
            <person name="Manning G."/>
            <person name="Elde N.C."/>
            <person name="Turkewitz A.P."/>
            <person name="Asai D.J."/>
            <person name="Wilkes D.E."/>
            <person name="Wang Y."/>
            <person name="Cai H."/>
            <person name="Collins K."/>
            <person name="Stewart B.A."/>
            <person name="Lee S.R."/>
            <person name="Wilamowska K."/>
            <person name="Weinberg Z."/>
            <person name="Ruzzo W.L."/>
            <person name="Wloga D."/>
            <person name="Gaertig J."/>
            <person name="Frankel J."/>
            <person name="Tsao C.-C."/>
            <person name="Gorovsky M.A."/>
            <person name="Keeling P.J."/>
            <person name="Waller R.F."/>
            <person name="Patron N.J."/>
            <person name="Cherry J.M."/>
            <person name="Stover N.A."/>
            <person name="Krieger C.J."/>
            <person name="del Toro C."/>
            <person name="Ryder H.F."/>
            <person name="Williamson S.C."/>
            <person name="Barbeau R.A."/>
            <person name="Hamilton E.P."/>
            <person name="Orias E."/>
        </authorList>
    </citation>
    <scope>NUCLEOTIDE SEQUENCE [LARGE SCALE GENOMIC DNA]</scope>
    <source>
        <strain evidence="7">SB210</strain>
    </source>
</reference>
<dbReference type="Gene3D" id="2.130.10.10">
    <property type="entry name" value="YVTN repeat-like/Quinoprotein amine dehydrogenase"/>
    <property type="match status" value="1"/>
</dbReference>
<dbReference type="InterPro" id="IPR001680">
    <property type="entry name" value="WD40_rpt"/>
</dbReference>
<dbReference type="GO" id="GO:0071013">
    <property type="term" value="C:catalytic step 2 spliceosome"/>
    <property type="evidence" value="ECO:0007669"/>
    <property type="project" value="TreeGrafter"/>
</dbReference>
<dbReference type="PANTHER" id="PTHR22842:SF1">
    <property type="match status" value="1"/>
</dbReference>
<dbReference type="InterPro" id="IPR015943">
    <property type="entry name" value="WD40/YVTN_repeat-like_dom_sf"/>
</dbReference>
<dbReference type="PROSITE" id="PS50294">
    <property type="entry name" value="WD_REPEATS_REGION"/>
    <property type="match status" value="2"/>
</dbReference>
<dbReference type="OrthoDB" id="307238at2759"/>
<comment type="similarity">
    <text evidence="3">Belongs to the WD repeat MORG1 family.</text>
</comment>
<dbReference type="InterPro" id="IPR019775">
    <property type="entry name" value="WD40_repeat_CS"/>
</dbReference>
<feature type="repeat" description="WD" evidence="4">
    <location>
        <begin position="257"/>
        <end position="291"/>
    </location>
</feature>
<dbReference type="HOGENOM" id="CLU_551550_0_0_1"/>
<accession>Q22P61</accession>
<feature type="region of interest" description="Disordered" evidence="5">
    <location>
        <begin position="399"/>
        <end position="418"/>
    </location>
</feature>
<dbReference type="RefSeq" id="XP_001007195.2">
    <property type="nucleotide sequence ID" value="XM_001007195.2"/>
</dbReference>
<evidence type="ECO:0000256" key="4">
    <source>
        <dbReference type="PROSITE-ProRule" id="PRU00221"/>
    </source>
</evidence>
<evidence type="ECO:0000256" key="2">
    <source>
        <dbReference type="ARBA" id="ARBA00022737"/>
    </source>
</evidence>
<gene>
    <name evidence="6" type="ORF">TTHERM_00414250</name>
</gene>
<keyword evidence="2" id="KW-0677">Repeat</keyword>
<sequence>MDRVYNSQAINQSYLIEENYKNHTCQYTELRKNDVYNFSRQMMKKNCLQNFDTESSEVLRENICELWQTKYIQNGIPEQNQNVAQQNCIYAMQFDKFGEKLAFSTQDHQIKIWGVLNQKQLGILQGHNEIVTCIVWFSGQQQNELLATCSLDKTIKIWKDDECIDSLEEHQDWLRCLSISQDNTKMLSGCVGSNVYYWDLEKKKVLYRIKHNRNQENINTINALGFKSSSSEFLVGTRDSIIQIYDVRDTNKPTLKFYSHNKKLNSACFSENQYNILTSGRDSSLRLWDIRYIPTFNESDLNEVKGYVQEYTQHRCEGYNIPALFMNNEESIITGSEDNRIIIYNTSNGEIETQYFVNNQIVHIVQPRSTSSKFEFAYSCTQDSDIYFCGPSLNSESIKKEKENQKKRKAKSKKGDKNVNEFQQLMQDHGDFILSIFHKNNFTYSQPLSWASVLTMALRDEENQQQSFQIIKKIMNTLIKNQMYFEEEEFDTSETEESKENDQSSKNQQHLYHLIEAELNCSDYGSQNNNFYKSCEICMKNQQKLKQIRQQFKQVLQKPSNDYLLNMYISNS</sequence>
<dbReference type="EMBL" id="GG662856">
    <property type="protein sequence ID" value="EAR86950.2"/>
    <property type="molecule type" value="Genomic_DNA"/>
</dbReference>
<feature type="repeat" description="WD" evidence="4">
    <location>
        <begin position="167"/>
        <end position="208"/>
    </location>
</feature>
<proteinExistence type="inferred from homology"/>
<keyword evidence="7" id="KW-1185">Reference proteome</keyword>
<evidence type="ECO:0000256" key="5">
    <source>
        <dbReference type="SAM" id="MobiDB-lite"/>
    </source>
</evidence>
<dbReference type="InParanoid" id="Q22P61"/>
<dbReference type="Proteomes" id="UP000009168">
    <property type="component" value="Unassembled WGS sequence"/>
</dbReference>
<dbReference type="Pfam" id="PF00400">
    <property type="entry name" value="WD40"/>
    <property type="match status" value="3"/>
</dbReference>
<dbReference type="PROSITE" id="PS00678">
    <property type="entry name" value="WD_REPEATS_1"/>
    <property type="match status" value="1"/>
</dbReference>
<evidence type="ECO:0000256" key="3">
    <source>
        <dbReference type="ARBA" id="ARBA00038145"/>
    </source>
</evidence>